<gene>
    <name evidence="2" type="ORF">PQ457_14340</name>
</gene>
<evidence type="ECO:0000313" key="2">
    <source>
        <dbReference type="EMBL" id="WCT77085.1"/>
    </source>
</evidence>
<dbReference type="RefSeq" id="WP_273617477.1">
    <property type="nucleotide sequence ID" value="NZ_CP117417.1"/>
</dbReference>
<keyword evidence="3" id="KW-1185">Reference proteome</keyword>
<organism evidence="2 3">
    <name type="scientific">Novosphingobium humi</name>
    <dbReference type="NCBI Taxonomy" id="2282397"/>
    <lineage>
        <taxon>Bacteria</taxon>
        <taxon>Pseudomonadati</taxon>
        <taxon>Pseudomonadota</taxon>
        <taxon>Alphaproteobacteria</taxon>
        <taxon>Sphingomonadales</taxon>
        <taxon>Sphingomonadaceae</taxon>
        <taxon>Novosphingobium</taxon>
    </lineage>
</organism>
<dbReference type="InterPro" id="IPR036866">
    <property type="entry name" value="RibonucZ/Hydroxyglut_hydro"/>
</dbReference>
<dbReference type="SMART" id="SM00849">
    <property type="entry name" value="Lactamase_B"/>
    <property type="match status" value="1"/>
</dbReference>
<dbReference type="InterPro" id="IPR041516">
    <property type="entry name" value="LACTB2_WH"/>
</dbReference>
<name>A0ABY7TVX0_9SPHN</name>
<dbReference type="Gene3D" id="3.60.15.10">
    <property type="entry name" value="Ribonuclease Z/Hydroxyacylglutathione hydrolase-like"/>
    <property type="match status" value="1"/>
</dbReference>
<dbReference type="InterPro" id="IPR050662">
    <property type="entry name" value="Sec-metab_biosynth-thioest"/>
</dbReference>
<protein>
    <submittedName>
        <fullName evidence="2">MBL fold metallo-hydrolase</fullName>
    </submittedName>
</protein>
<dbReference type="Proteomes" id="UP001218231">
    <property type="component" value="Chromosome"/>
</dbReference>
<dbReference type="Pfam" id="PF00753">
    <property type="entry name" value="Lactamase_B"/>
    <property type="match status" value="1"/>
</dbReference>
<dbReference type="InterPro" id="IPR001279">
    <property type="entry name" value="Metallo-B-lactamas"/>
</dbReference>
<dbReference type="EMBL" id="CP117417">
    <property type="protein sequence ID" value="WCT77085.1"/>
    <property type="molecule type" value="Genomic_DNA"/>
</dbReference>
<dbReference type="InterPro" id="IPR036388">
    <property type="entry name" value="WH-like_DNA-bd_sf"/>
</dbReference>
<accession>A0ABY7TVX0</accession>
<dbReference type="SUPFAM" id="SSF56281">
    <property type="entry name" value="Metallo-hydrolase/oxidoreductase"/>
    <property type="match status" value="1"/>
</dbReference>
<feature type="domain" description="Metallo-beta-lactamase" evidence="1">
    <location>
        <begin position="35"/>
        <end position="207"/>
    </location>
</feature>
<evidence type="ECO:0000313" key="3">
    <source>
        <dbReference type="Proteomes" id="UP001218231"/>
    </source>
</evidence>
<sequence length="291" mass="31500">MNMPPRPWPTGKTERLEPLVRRMLANNPSPFTFTGTQTYLVGDARGLAVIDPGPDDAEHIEALLGAIDDAPVLAILCTHTHRDHSPGAAPLAAATGAPIIGCAPLTLEDDGPRADAAFDTSYAPDTVLADGDLVRLPSATLMAVATPGHTSNHLCFSLVESGALFTGDHVMGWSTTVVSPPDGDMSDYMISLDKLYERADRVYYPAHGPQIDKPQQMVRGMIGHRRMRERQILRALETGPVTIEIMVAQMYPGLDVRLHRAAGRSVLAHLIDLQRRELVVQAEGDLWVPAP</sequence>
<proteinExistence type="predicted"/>
<dbReference type="PANTHER" id="PTHR23131">
    <property type="entry name" value="ENDORIBONUCLEASE LACTB2"/>
    <property type="match status" value="1"/>
</dbReference>
<reference evidence="2 3" key="1">
    <citation type="submission" date="2023-02" db="EMBL/GenBank/DDBJ databases">
        <title>Genome sequence of Novosphingobium humi KACC 19094.</title>
        <authorList>
            <person name="Kim S."/>
            <person name="Heo J."/>
            <person name="Kwon S.-W."/>
        </authorList>
    </citation>
    <scope>NUCLEOTIDE SEQUENCE [LARGE SCALE GENOMIC DNA]</scope>
    <source>
        <strain evidence="2 3">KACC 19094</strain>
    </source>
</reference>
<dbReference type="PANTHER" id="PTHR23131:SF0">
    <property type="entry name" value="ENDORIBONUCLEASE LACTB2"/>
    <property type="match status" value="1"/>
</dbReference>
<dbReference type="CDD" id="cd16278">
    <property type="entry name" value="metallo-hydrolase-like_MBL-fold"/>
    <property type="match status" value="1"/>
</dbReference>
<evidence type="ECO:0000259" key="1">
    <source>
        <dbReference type="SMART" id="SM00849"/>
    </source>
</evidence>
<dbReference type="Pfam" id="PF17778">
    <property type="entry name" value="WHD_BLACT"/>
    <property type="match status" value="1"/>
</dbReference>
<dbReference type="Gene3D" id="1.10.10.10">
    <property type="entry name" value="Winged helix-like DNA-binding domain superfamily/Winged helix DNA-binding domain"/>
    <property type="match status" value="1"/>
</dbReference>